<reference evidence="1" key="1">
    <citation type="journal article" date="2009" name="PLoS Genet.">
        <title>Sequencing, mapping, and analysis of 27,455 maize full-length cDNAs.</title>
        <authorList>
            <person name="Soderlund C."/>
            <person name="Descour A."/>
            <person name="Kudrna D."/>
            <person name="Bomhoff M."/>
            <person name="Boyd L."/>
            <person name="Currie J."/>
            <person name="Angelova A."/>
            <person name="Collura K."/>
            <person name="Wissotski M."/>
            <person name="Ashley E."/>
            <person name="Morrow D."/>
            <person name="Fernandes J."/>
            <person name="Walbot V."/>
            <person name="Yu Y."/>
        </authorList>
    </citation>
    <scope>NUCLEOTIDE SEQUENCE</scope>
    <source>
        <strain evidence="1">B73</strain>
    </source>
</reference>
<evidence type="ECO:0000313" key="1">
    <source>
        <dbReference type="EMBL" id="ACR34030.1"/>
    </source>
</evidence>
<protein>
    <submittedName>
        <fullName evidence="1">Uncharacterized protein</fullName>
    </submittedName>
</protein>
<dbReference type="AlphaFoldDB" id="C4IYN0"/>
<reference evidence="1" key="2">
    <citation type="submission" date="2012-06" db="EMBL/GenBank/DDBJ databases">
        <authorList>
            <person name="Yu Y."/>
            <person name="Currie J."/>
            <person name="Lomeli R."/>
            <person name="Angelova A."/>
            <person name="Collura K."/>
            <person name="Wissotski M."/>
            <person name="Campos D."/>
            <person name="Kudrna D."/>
            <person name="Golser W."/>
            <person name="Ashely E."/>
            <person name="Descour A."/>
            <person name="Fernandes J."/>
            <person name="Soderlund C."/>
            <person name="Walbot V."/>
        </authorList>
    </citation>
    <scope>NUCLEOTIDE SEQUENCE</scope>
    <source>
        <strain evidence="1">B73</strain>
    </source>
</reference>
<name>C4IYN0_MAIZE</name>
<dbReference type="EMBL" id="BT083677">
    <property type="protein sequence ID" value="ACR34030.1"/>
    <property type="molecule type" value="mRNA"/>
</dbReference>
<organism evidence="1">
    <name type="scientific">Zea mays</name>
    <name type="common">Maize</name>
    <dbReference type="NCBI Taxonomy" id="4577"/>
    <lineage>
        <taxon>Eukaryota</taxon>
        <taxon>Viridiplantae</taxon>
        <taxon>Streptophyta</taxon>
        <taxon>Embryophyta</taxon>
        <taxon>Tracheophyta</taxon>
        <taxon>Spermatophyta</taxon>
        <taxon>Magnoliopsida</taxon>
        <taxon>Liliopsida</taxon>
        <taxon>Poales</taxon>
        <taxon>Poaceae</taxon>
        <taxon>PACMAD clade</taxon>
        <taxon>Panicoideae</taxon>
        <taxon>Andropogonodae</taxon>
        <taxon>Andropogoneae</taxon>
        <taxon>Tripsacinae</taxon>
        <taxon>Zea</taxon>
    </lineage>
</organism>
<proteinExistence type="evidence at transcript level"/>
<sequence length="82" mass="9003">MAKLVLKMTVHPVKQKEMRKPTLEHYLLPSSSLLPYCSASACSKASLHQEHSRLVPGAGLIPYGSLGSSFGHEQLRKLSDET</sequence>
<accession>C4IYN0</accession>